<comment type="similarity">
    <text evidence="1">Belongs to the peptidase S45 family.</text>
</comment>
<proteinExistence type="inferred from homology"/>
<dbReference type="InterPro" id="IPR029055">
    <property type="entry name" value="Ntn_hydrolases_N"/>
</dbReference>
<dbReference type="AlphaFoldDB" id="X0X434"/>
<organism evidence="2">
    <name type="scientific">marine sediment metagenome</name>
    <dbReference type="NCBI Taxonomy" id="412755"/>
    <lineage>
        <taxon>unclassified sequences</taxon>
        <taxon>metagenomes</taxon>
        <taxon>ecological metagenomes</taxon>
    </lineage>
</organism>
<dbReference type="GO" id="GO:0016811">
    <property type="term" value="F:hydrolase activity, acting on carbon-nitrogen (but not peptide) bonds, in linear amides"/>
    <property type="evidence" value="ECO:0007669"/>
    <property type="project" value="InterPro"/>
</dbReference>
<dbReference type="Pfam" id="PF01804">
    <property type="entry name" value="Penicil_amidase"/>
    <property type="match status" value="1"/>
</dbReference>
<protein>
    <recommendedName>
        <fullName evidence="3">Penicillin acylase family protein</fullName>
    </recommendedName>
</protein>
<evidence type="ECO:0000256" key="1">
    <source>
        <dbReference type="ARBA" id="ARBA00006586"/>
    </source>
</evidence>
<sequence length="80" mass="9104">MEELLNIAKNAFPPVSGSESVKGIQEEVEILWDKWGIPHIYAKSLNDAYFAQGFIHASHRLWQLEFFRRVTSGTLSEIVG</sequence>
<dbReference type="PANTHER" id="PTHR34218">
    <property type="entry name" value="PEPTIDASE S45 PENICILLIN AMIDASE"/>
    <property type="match status" value="1"/>
</dbReference>
<dbReference type="InterPro" id="IPR023343">
    <property type="entry name" value="Penicillin_amidase_dom1"/>
</dbReference>
<gene>
    <name evidence="2" type="ORF">S01H1_69163</name>
</gene>
<dbReference type="InterPro" id="IPR002692">
    <property type="entry name" value="S45"/>
</dbReference>
<dbReference type="EMBL" id="BARS01045899">
    <property type="protein sequence ID" value="GAG37785.1"/>
    <property type="molecule type" value="Genomic_DNA"/>
</dbReference>
<evidence type="ECO:0008006" key="3">
    <source>
        <dbReference type="Google" id="ProtNLM"/>
    </source>
</evidence>
<accession>X0X434</accession>
<dbReference type="GO" id="GO:0017000">
    <property type="term" value="P:antibiotic biosynthetic process"/>
    <property type="evidence" value="ECO:0007669"/>
    <property type="project" value="InterPro"/>
</dbReference>
<feature type="non-terminal residue" evidence="2">
    <location>
        <position position="80"/>
    </location>
</feature>
<dbReference type="Gene3D" id="1.10.439.10">
    <property type="entry name" value="Penicillin Amidohydrolase, domain 1"/>
    <property type="match status" value="1"/>
</dbReference>
<evidence type="ECO:0000313" key="2">
    <source>
        <dbReference type="EMBL" id="GAG37785.1"/>
    </source>
</evidence>
<comment type="caution">
    <text evidence="2">The sequence shown here is derived from an EMBL/GenBank/DDBJ whole genome shotgun (WGS) entry which is preliminary data.</text>
</comment>
<reference evidence="2" key="1">
    <citation type="journal article" date="2014" name="Front. Microbiol.">
        <title>High frequency of phylogenetically diverse reductive dehalogenase-homologous genes in deep subseafloor sedimentary metagenomes.</title>
        <authorList>
            <person name="Kawai M."/>
            <person name="Futagami T."/>
            <person name="Toyoda A."/>
            <person name="Takaki Y."/>
            <person name="Nishi S."/>
            <person name="Hori S."/>
            <person name="Arai W."/>
            <person name="Tsubouchi T."/>
            <person name="Morono Y."/>
            <person name="Uchiyama I."/>
            <person name="Ito T."/>
            <person name="Fujiyama A."/>
            <person name="Inagaki F."/>
            <person name="Takami H."/>
        </authorList>
    </citation>
    <scope>NUCLEOTIDE SEQUENCE</scope>
    <source>
        <strain evidence="2">Expedition CK06-06</strain>
    </source>
</reference>
<dbReference type="PANTHER" id="PTHR34218:SF4">
    <property type="entry name" value="ACYL-HOMOSERINE LACTONE ACYLASE QUIP"/>
    <property type="match status" value="1"/>
</dbReference>
<dbReference type="SUPFAM" id="SSF56235">
    <property type="entry name" value="N-terminal nucleophile aminohydrolases (Ntn hydrolases)"/>
    <property type="match status" value="1"/>
</dbReference>
<name>X0X434_9ZZZZ</name>